<proteinExistence type="predicted"/>
<dbReference type="WBParaSite" id="MCU_009119-RA">
    <property type="protein sequence ID" value="MCU_009119-RA"/>
    <property type="gene ID" value="MCU_009119"/>
</dbReference>
<name>A0A5K3FN02_MESCO</name>
<evidence type="ECO:0000313" key="1">
    <source>
        <dbReference type="WBParaSite" id="MCU_009119-RA"/>
    </source>
</evidence>
<accession>A0A5K3FN02</accession>
<sequence length="49" mass="5583">MLDGARGRIYSSEEVAALFQFHRLSSITYRLQRTPLSQLGQAILFTLRA</sequence>
<organism evidence="1">
    <name type="scientific">Mesocestoides corti</name>
    <name type="common">Flatworm</name>
    <dbReference type="NCBI Taxonomy" id="53468"/>
    <lineage>
        <taxon>Eukaryota</taxon>
        <taxon>Metazoa</taxon>
        <taxon>Spiralia</taxon>
        <taxon>Lophotrochozoa</taxon>
        <taxon>Platyhelminthes</taxon>
        <taxon>Cestoda</taxon>
        <taxon>Eucestoda</taxon>
        <taxon>Cyclophyllidea</taxon>
        <taxon>Mesocestoididae</taxon>
        <taxon>Mesocestoides</taxon>
    </lineage>
</organism>
<protein>
    <submittedName>
        <fullName evidence="1">DUF2575 domain-containing protein</fullName>
    </submittedName>
</protein>
<reference evidence="1" key="1">
    <citation type="submission" date="2019-11" db="UniProtKB">
        <authorList>
            <consortium name="WormBaseParasite"/>
        </authorList>
    </citation>
    <scope>IDENTIFICATION</scope>
</reference>
<dbReference type="AlphaFoldDB" id="A0A5K3FN02"/>